<dbReference type="PANTHER" id="PTHR24379">
    <property type="entry name" value="KRAB AND ZINC FINGER DOMAIN-CONTAINING"/>
    <property type="match status" value="1"/>
</dbReference>
<evidence type="ECO:0000256" key="4">
    <source>
        <dbReference type="ARBA" id="ARBA00022833"/>
    </source>
</evidence>
<dbReference type="GO" id="GO:0003677">
    <property type="term" value="F:DNA binding"/>
    <property type="evidence" value="ECO:0007669"/>
    <property type="project" value="InterPro"/>
</dbReference>
<evidence type="ECO:0000313" key="5">
    <source>
        <dbReference type="EMBL" id="CAH1791200.1"/>
    </source>
</evidence>
<dbReference type="InterPro" id="IPR036236">
    <property type="entry name" value="Znf_C2H2_sf"/>
</dbReference>
<protein>
    <submittedName>
        <fullName evidence="5">Uncharacterized protein</fullName>
    </submittedName>
</protein>
<evidence type="ECO:0000256" key="2">
    <source>
        <dbReference type="ARBA" id="ARBA00022737"/>
    </source>
</evidence>
<keyword evidence="3" id="KW-0863">Zinc-finger</keyword>
<evidence type="ECO:0000256" key="3">
    <source>
        <dbReference type="ARBA" id="ARBA00022771"/>
    </source>
</evidence>
<dbReference type="EMBL" id="CAIIXF020000008">
    <property type="protein sequence ID" value="CAH1791200.1"/>
    <property type="molecule type" value="Genomic_DNA"/>
</dbReference>
<dbReference type="SUPFAM" id="SSF57667">
    <property type="entry name" value="beta-beta-alpha zinc fingers"/>
    <property type="match status" value="3"/>
</dbReference>
<dbReference type="Pfam" id="PF13894">
    <property type="entry name" value="zf-C2H2_4"/>
    <property type="match status" value="1"/>
</dbReference>
<keyword evidence="4" id="KW-0862">Zinc</keyword>
<dbReference type="GO" id="GO:0008270">
    <property type="term" value="F:zinc ion binding"/>
    <property type="evidence" value="ECO:0007669"/>
    <property type="project" value="UniProtKB-KW"/>
</dbReference>
<keyword evidence="6" id="KW-1185">Reference proteome</keyword>
<proteinExistence type="predicted"/>
<dbReference type="Gene3D" id="3.30.160.60">
    <property type="entry name" value="Classic Zinc Finger"/>
    <property type="match status" value="2"/>
</dbReference>
<dbReference type="Proteomes" id="UP000749559">
    <property type="component" value="Unassembled WGS sequence"/>
</dbReference>
<dbReference type="FunFam" id="3.30.160.60:FF:001397">
    <property type="entry name" value="Datilografo, isoform A"/>
    <property type="match status" value="1"/>
</dbReference>
<gene>
    <name evidence="5" type="ORF">OFUS_LOCUS16313</name>
</gene>
<dbReference type="SMART" id="SM00355">
    <property type="entry name" value="ZnF_C2H2"/>
    <property type="match status" value="5"/>
</dbReference>
<dbReference type="PROSITE" id="PS50157">
    <property type="entry name" value="ZINC_FINGER_C2H2_2"/>
    <property type="match status" value="4"/>
</dbReference>
<dbReference type="OrthoDB" id="6226898at2759"/>
<accession>A0A8J1U6S6</accession>
<comment type="caution">
    <text evidence="5">The sequence shown here is derived from an EMBL/GenBank/DDBJ whole genome shotgun (WGS) entry which is preliminary data.</text>
</comment>
<dbReference type="Pfam" id="PF05225">
    <property type="entry name" value="HTH_psq"/>
    <property type="match status" value="1"/>
</dbReference>
<dbReference type="InterPro" id="IPR007889">
    <property type="entry name" value="HTH_Psq"/>
</dbReference>
<organism evidence="5 6">
    <name type="scientific">Owenia fusiformis</name>
    <name type="common">Polychaete worm</name>
    <dbReference type="NCBI Taxonomy" id="6347"/>
    <lineage>
        <taxon>Eukaryota</taxon>
        <taxon>Metazoa</taxon>
        <taxon>Spiralia</taxon>
        <taxon>Lophotrochozoa</taxon>
        <taxon>Annelida</taxon>
        <taxon>Polychaeta</taxon>
        <taxon>Sedentaria</taxon>
        <taxon>Canalipalpata</taxon>
        <taxon>Sabellida</taxon>
        <taxon>Oweniida</taxon>
        <taxon>Oweniidae</taxon>
        <taxon>Owenia</taxon>
    </lineage>
</organism>
<dbReference type="AlphaFoldDB" id="A0A8J1U6S6"/>
<dbReference type="InterPro" id="IPR013087">
    <property type="entry name" value="Znf_C2H2_type"/>
</dbReference>
<keyword evidence="1" id="KW-0479">Metal-binding</keyword>
<sequence>MIFLFIRYKVPHQRKVNIEVVEVAVKEITSKKYSMKKAAEIHGLSKTTLSRYFHMFLKTGKVERPNGHFICGFCSKDCGTLSALQNHSILHQRDLYICPHPGCGKEFVFKAKLNRHFKCHLPASFLCENCGNYFKTKAILERHITTSHGAFERQFCCKICSKGFATERYLQQHMLSHSDTTHQCEKCGKEFKRKFKLNQHVKLCHIYV</sequence>
<dbReference type="PANTHER" id="PTHR24379:SF121">
    <property type="entry name" value="C2H2-TYPE DOMAIN-CONTAINING PROTEIN"/>
    <property type="match status" value="1"/>
</dbReference>
<dbReference type="PROSITE" id="PS00028">
    <property type="entry name" value="ZINC_FINGER_C2H2_1"/>
    <property type="match status" value="4"/>
</dbReference>
<reference evidence="5" key="1">
    <citation type="submission" date="2022-03" db="EMBL/GenBank/DDBJ databases">
        <authorList>
            <person name="Martin C."/>
        </authorList>
    </citation>
    <scope>NUCLEOTIDE SEQUENCE</scope>
</reference>
<name>A0A8J1U6S6_OWEFU</name>
<dbReference type="Pfam" id="PF00096">
    <property type="entry name" value="zf-C2H2"/>
    <property type="match status" value="1"/>
</dbReference>
<evidence type="ECO:0000313" key="6">
    <source>
        <dbReference type="Proteomes" id="UP000749559"/>
    </source>
</evidence>
<evidence type="ECO:0000256" key="1">
    <source>
        <dbReference type="ARBA" id="ARBA00022723"/>
    </source>
</evidence>
<keyword evidence="2" id="KW-0677">Repeat</keyword>